<protein>
    <recommendedName>
        <fullName evidence="5">Lysozyme inhibitor LprI N-terminal domain-containing protein</fullName>
    </recommendedName>
</protein>
<accession>A0A1U9KTV4</accession>
<evidence type="ECO:0000313" key="4">
    <source>
        <dbReference type="Proteomes" id="UP000188604"/>
    </source>
</evidence>
<dbReference type="AlphaFoldDB" id="A0A1U9KTV4"/>
<feature type="compositionally biased region" description="Basic residues" evidence="1">
    <location>
        <begin position="172"/>
        <end position="189"/>
    </location>
</feature>
<evidence type="ECO:0000256" key="1">
    <source>
        <dbReference type="SAM" id="MobiDB-lite"/>
    </source>
</evidence>
<organism evidence="3 4">
    <name type="scientific">Neoasaia chiangmaiensis</name>
    <dbReference type="NCBI Taxonomy" id="320497"/>
    <lineage>
        <taxon>Bacteria</taxon>
        <taxon>Pseudomonadati</taxon>
        <taxon>Pseudomonadota</taxon>
        <taxon>Alphaproteobacteria</taxon>
        <taxon>Acetobacterales</taxon>
        <taxon>Acetobacteraceae</taxon>
        <taxon>Neoasaia</taxon>
    </lineage>
</organism>
<feature type="chain" id="PRO_5013341542" description="Lysozyme inhibitor LprI N-terminal domain-containing protein" evidence="2">
    <location>
        <begin position="35"/>
        <end position="189"/>
    </location>
</feature>
<dbReference type="STRING" id="320497.A0U93_01070"/>
<keyword evidence="2" id="KW-0732">Signal</keyword>
<feature type="signal peptide" evidence="2">
    <location>
        <begin position="1"/>
        <end position="34"/>
    </location>
</feature>
<feature type="region of interest" description="Disordered" evidence="1">
    <location>
        <begin position="170"/>
        <end position="189"/>
    </location>
</feature>
<reference evidence="3 4" key="1">
    <citation type="submission" date="2016-03" db="EMBL/GenBank/DDBJ databases">
        <title>Acetic acid bacteria sequencing.</title>
        <authorList>
            <person name="Brandt J."/>
            <person name="Jakob F."/>
            <person name="Vogel R.F."/>
        </authorList>
    </citation>
    <scope>NUCLEOTIDE SEQUENCE [LARGE SCALE GENOMIC DNA]</scope>
    <source>
        <strain evidence="3 4">NBRC 101099</strain>
    </source>
</reference>
<evidence type="ECO:0008006" key="5">
    <source>
        <dbReference type="Google" id="ProtNLM"/>
    </source>
</evidence>
<dbReference type="Proteomes" id="UP000188604">
    <property type="component" value="Chromosome"/>
</dbReference>
<sequence>MSLFPRCRPARHSAGALMAAVFSAMTFSAPMAYAATCGESPAHEAFDVQGLKSELMVTALSCNAQDRYNAFVGKFRSNLTDEEARLNNYFRTTYGRNAQKEHDDYITQLANVQSEGGLRAGTIFCMQRVAMFDEVAALDDSADLAHYAAAKDVVQPASYEICGAPEASVSRYSKHGTTRHTTSRHRART</sequence>
<evidence type="ECO:0000313" key="3">
    <source>
        <dbReference type="EMBL" id="AQS89172.1"/>
    </source>
</evidence>
<evidence type="ECO:0000256" key="2">
    <source>
        <dbReference type="SAM" id="SignalP"/>
    </source>
</evidence>
<keyword evidence="4" id="KW-1185">Reference proteome</keyword>
<dbReference type="KEGG" id="nch:A0U93_01070"/>
<gene>
    <name evidence="3" type="ORF">A0U93_01070</name>
</gene>
<dbReference type="EMBL" id="CP014691">
    <property type="protein sequence ID" value="AQS89172.1"/>
    <property type="molecule type" value="Genomic_DNA"/>
</dbReference>
<proteinExistence type="predicted"/>
<name>A0A1U9KTV4_9PROT</name>